<dbReference type="AlphaFoldDB" id="A0A8X6X1H0"/>
<dbReference type="Proteomes" id="UP000886998">
    <property type="component" value="Unassembled WGS sequence"/>
</dbReference>
<feature type="transmembrane region" description="Helical" evidence="1">
    <location>
        <begin position="225"/>
        <end position="248"/>
    </location>
</feature>
<dbReference type="OrthoDB" id="6437417at2759"/>
<evidence type="ECO:0000256" key="1">
    <source>
        <dbReference type="SAM" id="Phobius"/>
    </source>
</evidence>
<proteinExistence type="predicted"/>
<keyword evidence="1" id="KW-0472">Membrane</keyword>
<keyword evidence="1" id="KW-0812">Transmembrane</keyword>
<feature type="transmembrane region" description="Helical" evidence="1">
    <location>
        <begin position="333"/>
        <end position="352"/>
    </location>
</feature>
<evidence type="ECO:0000313" key="3">
    <source>
        <dbReference type="Proteomes" id="UP000886998"/>
    </source>
</evidence>
<feature type="transmembrane region" description="Helical" evidence="1">
    <location>
        <begin position="35"/>
        <end position="57"/>
    </location>
</feature>
<gene>
    <name evidence="2" type="primary">AVEN_53302_1</name>
    <name evidence="2" type="ORF">TNIN_221951</name>
</gene>
<keyword evidence="3" id="KW-1185">Reference proteome</keyword>
<feature type="transmembrane region" description="Helical" evidence="1">
    <location>
        <begin position="63"/>
        <end position="81"/>
    </location>
</feature>
<feature type="transmembrane region" description="Helical" evidence="1">
    <location>
        <begin position="155"/>
        <end position="178"/>
    </location>
</feature>
<comment type="caution">
    <text evidence="2">The sequence shown here is derived from an EMBL/GenBank/DDBJ whole genome shotgun (WGS) entry which is preliminary data.</text>
</comment>
<feature type="transmembrane region" description="Helical" evidence="1">
    <location>
        <begin position="260"/>
        <end position="281"/>
    </location>
</feature>
<feature type="transmembrane region" description="Helical" evidence="1">
    <location>
        <begin position="106"/>
        <end position="135"/>
    </location>
</feature>
<protein>
    <submittedName>
        <fullName evidence="2">Uncharacterized protein</fullName>
    </submittedName>
</protein>
<accession>A0A8X6X1H0</accession>
<reference evidence="2" key="1">
    <citation type="submission" date="2020-08" db="EMBL/GenBank/DDBJ databases">
        <title>Multicomponent nature underlies the extraordinary mechanical properties of spider dragline silk.</title>
        <authorList>
            <person name="Kono N."/>
            <person name="Nakamura H."/>
            <person name="Mori M."/>
            <person name="Yoshida Y."/>
            <person name="Ohtoshi R."/>
            <person name="Malay A.D."/>
            <person name="Moran D.A.P."/>
            <person name="Tomita M."/>
            <person name="Numata K."/>
            <person name="Arakawa K."/>
        </authorList>
    </citation>
    <scope>NUCLEOTIDE SEQUENCE</scope>
</reference>
<feature type="transmembrane region" description="Helical" evidence="1">
    <location>
        <begin position="6"/>
        <end position="23"/>
    </location>
</feature>
<sequence>MKLPYGFIFGLFHCGGIFPFSCSPNSTIWIKICKYLLAVFNCAMTIFQILSLVSLVLYKREGVSLAFPLMGITVVINRCILTRQFEELKKITHQLQKFRVRKFGSAAWIIFLSATCMFTQGFIMLYRIIIIGLRAEASEFLFNFKFQEQNINEAFGISCDIFIFLIDTLPIIGFKLYYTSVCYHMRNIITNLGEALLKKSKPNYDSILQFYTSIKAVVEDVDSKLCFLVFNVAVYSACYMYVSIVVILHTDETPNPIYRIYFYSNFLSIITLFIVMTASAASVAEASSKVGSIVWRISAVSSESTLSQLKLLFYSQKGISLTVWNVVPISRSFIFGMLGVTFSYTILFDNLFQIGLVKLAMK</sequence>
<name>A0A8X6X1H0_9ARAC</name>
<dbReference type="EMBL" id="BMAV01004675">
    <property type="protein sequence ID" value="GFY45170.1"/>
    <property type="molecule type" value="Genomic_DNA"/>
</dbReference>
<organism evidence="2 3">
    <name type="scientific">Trichonephila inaurata madagascariensis</name>
    <dbReference type="NCBI Taxonomy" id="2747483"/>
    <lineage>
        <taxon>Eukaryota</taxon>
        <taxon>Metazoa</taxon>
        <taxon>Ecdysozoa</taxon>
        <taxon>Arthropoda</taxon>
        <taxon>Chelicerata</taxon>
        <taxon>Arachnida</taxon>
        <taxon>Araneae</taxon>
        <taxon>Araneomorphae</taxon>
        <taxon>Entelegynae</taxon>
        <taxon>Araneoidea</taxon>
        <taxon>Nephilidae</taxon>
        <taxon>Trichonephila</taxon>
        <taxon>Trichonephila inaurata</taxon>
    </lineage>
</organism>
<evidence type="ECO:0000313" key="2">
    <source>
        <dbReference type="EMBL" id="GFY45170.1"/>
    </source>
</evidence>
<keyword evidence="1" id="KW-1133">Transmembrane helix</keyword>